<dbReference type="InterPro" id="IPR019700">
    <property type="entry name" value="Sigma-G_inhibitor_Gin"/>
</dbReference>
<dbReference type="Pfam" id="PF10764">
    <property type="entry name" value="Gin"/>
    <property type="match status" value="1"/>
</dbReference>
<proteinExistence type="predicted"/>
<dbReference type="EMBL" id="CP078093">
    <property type="protein sequence ID" value="QXM06882.1"/>
    <property type="molecule type" value="Genomic_DNA"/>
</dbReference>
<evidence type="ECO:0000313" key="2">
    <source>
        <dbReference type="Proteomes" id="UP000886818"/>
    </source>
</evidence>
<dbReference type="Proteomes" id="UP000886818">
    <property type="component" value="Chromosome"/>
</dbReference>
<protein>
    <submittedName>
        <fullName evidence="1">Sigma factor G inhibitor Gin</fullName>
    </submittedName>
</protein>
<organism evidence="1 2">
    <name type="scientific">Crassaminicella indica</name>
    <dbReference type="NCBI Taxonomy" id="2855394"/>
    <lineage>
        <taxon>Bacteria</taxon>
        <taxon>Bacillati</taxon>
        <taxon>Bacillota</taxon>
        <taxon>Clostridia</taxon>
        <taxon>Eubacteriales</taxon>
        <taxon>Clostridiaceae</taxon>
        <taxon>Crassaminicella</taxon>
    </lineage>
</organism>
<accession>A0ABX8RCU5</accession>
<reference evidence="1" key="1">
    <citation type="submission" date="2021-07" db="EMBL/GenBank/DDBJ databases">
        <title>Complete genome sequence of Crassaminicella sp. 143-21, isolated from a deep-sea hydrothermal vent.</title>
        <authorList>
            <person name="Li X."/>
        </authorList>
    </citation>
    <scope>NUCLEOTIDE SEQUENCE</scope>
    <source>
        <strain evidence="1">143-21</strain>
    </source>
</reference>
<keyword evidence="2" id="KW-1185">Reference proteome</keyword>
<sequence length="61" mass="7472">MHKTVSCCMCKEKAPKYIRVLDEYICEECERVISTLDMDDVRYEYYNIIFKKIWHNFLVTL</sequence>
<name>A0ABX8RCU5_9CLOT</name>
<evidence type="ECO:0000313" key="1">
    <source>
        <dbReference type="EMBL" id="QXM06882.1"/>
    </source>
</evidence>
<gene>
    <name evidence="1" type="ORF">KVH43_03935</name>
</gene>